<dbReference type="AlphaFoldDB" id="B7KMM4"/>
<reference evidence="4" key="1">
    <citation type="journal article" date="2011" name="MBio">
        <title>Novel metabolic attributes of the genus Cyanothece, comprising a group of unicellular nitrogen-fixing Cyanobacteria.</title>
        <authorList>
            <person name="Bandyopadhyay A."/>
            <person name="Elvitigala T."/>
            <person name="Welsh E."/>
            <person name="Stockel J."/>
            <person name="Liberton M."/>
            <person name="Min H."/>
            <person name="Sherman L.A."/>
            <person name="Pakrasi H.B."/>
        </authorList>
    </citation>
    <scope>NUCLEOTIDE SEQUENCE [LARGE SCALE GENOMIC DNA]</scope>
    <source>
        <strain evidence="4">PCC 7424</strain>
        <plasmid evidence="4">pP742402</plasmid>
    </source>
</reference>
<feature type="region of interest" description="Disordered" evidence="2">
    <location>
        <begin position="342"/>
        <end position="380"/>
    </location>
</feature>
<gene>
    <name evidence="3" type="ordered locus">PCC7424_5475</name>
</gene>
<organism evidence="3 4">
    <name type="scientific">Gloeothece citriformis (strain PCC 7424)</name>
    <name type="common">Cyanothece sp. (strain PCC 7424)</name>
    <dbReference type="NCBI Taxonomy" id="65393"/>
    <lineage>
        <taxon>Bacteria</taxon>
        <taxon>Bacillati</taxon>
        <taxon>Cyanobacteriota</taxon>
        <taxon>Cyanophyceae</taxon>
        <taxon>Oscillatoriophycideae</taxon>
        <taxon>Chroococcales</taxon>
        <taxon>Aphanothecaceae</taxon>
        <taxon>Gloeothece</taxon>
        <taxon>Gloeothece citriformis</taxon>
    </lineage>
</organism>
<name>B7KMM4_GLOC7</name>
<geneLocation type="plasmid" evidence="3 4">
    <name>pP742402</name>
</geneLocation>
<feature type="compositionally biased region" description="Polar residues" evidence="2">
    <location>
        <begin position="350"/>
        <end position="370"/>
    </location>
</feature>
<dbReference type="KEGG" id="cyc:PCC7424_5475"/>
<sequence length="496" mass="54273">MQDKIIISNPSQDRSTPLKLSGDRSVTSTETPALFENPSEIAEAEKLQKQINQFTQSALGEALFLGRKLNSFKKRLLSKYGKKDGTQKYHRWVKELTNFFSISANLAKVSVALADFYFSLDSKTRRLIRSHTKNWSISALKELKTVPESHLVALIKAGRQTVASIKGFIKSLLPKSYLISGRPFSPNEDFELLTLKYNLSEEALATIIEQAQVYAAQREDATLLTDDILEALTALGYDPAVILPPPPKMSKQLAQALAQVDQAEKVAQDAITKWHSAIATSQELSLQLKREKTKSAETIARLQTVHEKTIAQLQAVTEKTIAQLQAENQQLKLQLAQSQTAAPEPVPAITSINIPNPDAQTQVPPQTTARVNGDPHQASRESSIDIIDAQPETLAESALASPNQVTLNSTLWADVDANTLPVGEATGSKLDPAKSFIKGAVVGILNKSRKKCINYGKMVSVSGKKVSVSLFNGASKLFELQELCILEVPSTYKGFA</sequence>
<feature type="coiled-coil region" evidence="1">
    <location>
        <begin position="314"/>
        <end position="341"/>
    </location>
</feature>
<dbReference type="RefSeq" id="WP_012599553.1">
    <property type="nucleotide sequence ID" value="NC_011737.1"/>
</dbReference>
<evidence type="ECO:0000256" key="2">
    <source>
        <dbReference type="SAM" id="MobiDB-lite"/>
    </source>
</evidence>
<keyword evidence="4" id="KW-1185">Reference proteome</keyword>
<dbReference type="Proteomes" id="UP000002384">
    <property type="component" value="Plasmid pP742402"/>
</dbReference>
<keyword evidence="3" id="KW-0614">Plasmid</keyword>
<evidence type="ECO:0000256" key="1">
    <source>
        <dbReference type="SAM" id="Coils"/>
    </source>
</evidence>
<accession>B7KMM4</accession>
<feature type="region of interest" description="Disordered" evidence="2">
    <location>
        <begin position="1"/>
        <end position="30"/>
    </location>
</feature>
<proteinExistence type="predicted"/>
<evidence type="ECO:0000313" key="3">
    <source>
        <dbReference type="EMBL" id="ACK74046.1"/>
    </source>
</evidence>
<keyword evidence="1" id="KW-0175">Coiled coil</keyword>
<evidence type="ECO:0000313" key="4">
    <source>
        <dbReference type="Proteomes" id="UP000002384"/>
    </source>
</evidence>
<protein>
    <submittedName>
        <fullName evidence="3">Uncharacterized protein</fullName>
    </submittedName>
</protein>
<dbReference type="HOGENOM" id="CLU_549487_0_0_3"/>
<dbReference type="EMBL" id="CP001293">
    <property type="protein sequence ID" value="ACK74046.1"/>
    <property type="molecule type" value="Genomic_DNA"/>
</dbReference>